<organism evidence="1 2">
    <name type="scientific">Macrosiphum euphorbiae</name>
    <name type="common">potato aphid</name>
    <dbReference type="NCBI Taxonomy" id="13131"/>
    <lineage>
        <taxon>Eukaryota</taxon>
        <taxon>Metazoa</taxon>
        <taxon>Ecdysozoa</taxon>
        <taxon>Arthropoda</taxon>
        <taxon>Hexapoda</taxon>
        <taxon>Insecta</taxon>
        <taxon>Pterygota</taxon>
        <taxon>Neoptera</taxon>
        <taxon>Paraneoptera</taxon>
        <taxon>Hemiptera</taxon>
        <taxon>Sternorrhyncha</taxon>
        <taxon>Aphidomorpha</taxon>
        <taxon>Aphidoidea</taxon>
        <taxon>Aphididae</taxon>
        <taxon>Macrosiphini</taxon>
        <taxon>Macrosiphum</taxon>
    </lineage>
</organism>
<gene>
    <name evidence="1" type="ORF">MEUPH1_LOCUS30322</name>
</gene>
<proteinExistence type="predicted"/>
<reference evidence="1 2" key="1">
    <citation type="submission" date="2023-01" db="EMBL/GenBank/DDBJ databases">
        <authorList>
            <person name="Whitehead M."/>
        </authorList>
    </citation>
    <scope>NUCLEOTIDE SEQUENCE [LARGE SCALE GENOMIC DNA]</scope>
</reference>
<evidence type="ECO:0000313" key="2">
    <source>
        <dbReference type="Proteomes" id="UP001160148"/>
    </source>
</evidence>
<protein>
    <submittedName>
        <fullName evidence="1">Uncharacterized protein</fullName>
    </submittedName>
</protein>
<accession>A0AAV0YC06</accession>
<evidence type="ECO:0000313" key="1">
    <source>
        <dbReference type="EMBL" id="CAI6377001.1"/>
    </source>
</evidence>
<dbReference type="Proteomes" id="UP001160148">
    <property type="component" value="Unassembled WGS sequence"/>
</dbReference>
<keyword evidence="2" id="KW-1185">Reference proteome</keyword>
<dbReference type="EMBL" id="CARXXK010001628">
    <property type="protein sequence ID" value="CAI6377001.1"/>
    <property type="molecule type" value="Genomic_DNA"/>
</dbReference>
<name>A0AAV0YC06_9HEMI</name>
<comment type="caution">
    <text evidence="1">The sequence shown here is derived from an EMBL/GenBank/DDBJ whole genome shotgun (WGS) entry which is preliminary data.</text>
</comment>
<dbReference type="AlphaFoldDB" id="A0AAV0YC06"/>
<sequence length="77" mass="8790">MPESAEMLAAENVRKKAVLKREESIRRIRAIHDLAVRCETDLSLVDWLSLLTDEVDDIWSQFTLDSDALVDSLIYLG</sequence>